<proteinExistence type="predicted"/>
<organism evidence="1 2">
    <name type="scientific">Clostridium perfringens (strain SM101 / Type A)</name>
    <dbReference type="NCBI Taxonomy" id="289380"/>
    <lineage>
        <taxon>Bacteria</taxon>
        <taxon>Bacillati</taxon>
        <taxon>Bacillota</taxon>
        <taxon>Clostridia</taxon>
        <taxon>Eubacteriales</taxon>
        <taxon>Clostridiaceae</taxon>
        <taxon>Clostridium</taxon>
    </lineage>
</organism>
<dbReference type="KEGG" id="cpr:CPR_0455"/>
<evidence type="ECO:0000313" key="1">
    <source>
        <dbReference type="EMBL" id="ABG85732.1"/>
    </source>
</evidence>
<dbReference type="BioCyc" id="CPER289380:GI76-472-MONOMER"/>
<dbReference type="Proteomes" id="UP000001824">
    <property type="component" value="Chromosome"/>
</dbReference>
<accession>Q0SVR6</accession>
<protein>
    <submittedName>
        <fullName evidence="1">Uncharacterized protein</fullName>
    </submittedName>
</protein>
<sequence>MEKIKFISIFSTRQENTKKIKTSNIYGCVKVYLRIIDAKVESLN</sequence>
<dbReference type="RefSeq" id="WP_011591558.1">
    <property type="nucleotide sequence ID" value="NC_008262.1"/>
</dbReference>
<dbReference type="AlphaFoldDB" id="Q0SVR6"/>
<evidence type="ECO:0000313" key="2">
    <source>
        <dbReference type="Proteomes" id="UP000001824"/>
    </source>
</evidence>
<gene>
    <name evidence="1" type="ordered locus">CPR_0455</name>
</gene>
<name>Q0SVR6_CLOPS</name>
<reference evidence="1 2" key="1">
    <citation type="journal article" date="2006" name="Genome Res.">
        <title>Skewed genomic variability in strains of the toxigenic bacterial pathogen, Clostridium perfringens.</title>
        <authorList>
            <person name="Myers G.S."/>
            <person name="Rasko D.A."/>
            <person name="Cheung J.K."/>
            <person name="Ravel J."/>
            <person name="Seshadri R."/>
            <person name="Deboy R.T."/>
            <person name="Ren Q."/>
            <person name="Varga J."/>
            <person name="Awad M.M."/>
            <person name="Brinkac L.M."/>
            <person name="Daugherty S.C."/>
            <person name="Haft D.H."/>
            <person name="Dodson R.J."/>
            <person name="Madupu R."/>
            <person name="Nelson W.C."/>
            <person name="Rosovitz M.J."/>
            <person name="Sullivan S.A."/>
            <person name="Khouri H."/>
            <person name="Dimitrov G.I."/>
            <person name="Watkins K.L."/>
            <person name="Mulligan S."/>
            <person name="Benton J."/>
            <person name="Radune D."/>
            <person name="Fisher D.J."/>
            <person name="Atkins H.S."/>
            <person name="Hiscox T."/>
            <person name="Jost B.H."/>
            <person name="Billington S.J."/>
            <person name="Songer J.G."/>
            <person name="McClane B.A."/>
            <person name="Titball R.W."/>
            <person name="Rood J.I."/>
            <person name="Melville S.B."/>
            <person name="Paulsen I.T."/>
        </authorList>
    </citation>
    <scope>NUCLEOTIDE SEQUENCE [LARGE SCALE GENOMIC DNA]</scope>
    <source>
        <strain evidence="2">SM101 / Type A</strain>
    </source>
</reference>
<dbReference type="EMBL" id="CP000312">
    <property type="protein sequence ID" value="ABG85732.1"/>
    <property type="molecule type" value="Genomic_DNA"/>
</dbReference>